<gene>
    <name evidence="2" type="primary">fat2</name>
</gene>
<dbReference type="EMBL" id="HQ292626">
    <property type="protein sequence ID" value="ADN97219.1"/>
    <property type="molecule type" value="Genomic_DNA"/>
</dbReference>
<feature type="compositionally biased region" description="Polar residues" evidence="1">
    <location>
        <begin position="250"/>
        <end position="259"/>
    </location>
</feature>
<dbReference type="GO" id="GO:0016740">
    <property type="term" value="F:transferase activity"/>
    <property type="evidence" value="ECO:0007669"/>
    <property type="project" value="UniProtKB-KW"/>
</dbReference>
<evidence type="ECO:0000256" key="1">
    <source>
        <dbReference type="SAM" id="MobiDB-lite"/>
    </source>
</evidence>
<organism evidence="2">
    <name type="scientific">Pseudozyma flocculosa</name>
    <dbReference type="NCBI Taxonomy" id="84751"/>
    <lineage>
        <taxon>Eukaryota</taxon>
        <taxon>Fungi</taxon>
        <taxon>Dikarya</taxon>
        <taxon>Basidiomycota</taxon>
        <taxon>Ustilaginomycotina</taxon>
        <taxon>Ustilaginomycetes</taxon>
        <taxon>Ustilaginales</taxon>
        <taxon>Ustilaginaceae</taxon>
        <taxon>Pseudozyma</taxon>
    </lineage>
</organism>
<feature type="region of interest" description="Disordered" evidence="1">
    <location>
        <begin position="376"/>
        <end position="403"/>
    </location>
</feature>
<keyword evidence="2" id="KW-0808">Transferase</keyword>
<proteinExistence type="predicted"/>
<name>E2JKE7_9BASI</name>
<feature type="region of interest" description="Disordered" evidence="1">
    <location>
        <begin position="301"/>
        <end position="323"/>
    </location>
</feature>
<feature type="region of interest" description="Disordered" evidence="1">
    <location>
        <begin position="230"/>
        <end position="259"/>
    </location>
</feature>
<dbReference type="AlphaFoldDB" id="E2JKE7"/>
<sequence>MTISTTLLALDWQAGAEGQHRRLSGTERFWNFAQRSLDGAFDMVSLFQLEASSSASRCGVEEWRRAWSMLKRVEPVTACRVDGEGERLVADSGAGQGVEVERYEAKSTSTEMVDVCLQRRRFDRFQLWLFFDNASADQPADQREERVAWVAITNGHALADAMAVSRLFLRLIDLLLDSSTGDKDDTEGRLPPCLAVALRQEPNAERIGEMAAVARMPVSRPGRLHLPLTVPSLRQLSPPSSPKQTDNDRNSCPAQASGRRSTFVMLAKTAHALVRPNRLTPLDRQGTRHDAILFPPIGHLPLHTLPPSSRRRNRGDGEVHGTGDAVFTHVQPRRRGARSVYGHHVRTYLCRSAAGRRRLDDGARGQEELCRCVAHGPGGTGDVRRRHDRHGPGSGNVSVDPSSLDPQLSRLTCAYFHIARCPQTDDGDPDSLLARTPRCGRGGGLEPGKVVRGSVEEQPALARRARLVAPRPSLLLTRLVSWSLRPRCTQALLGRPCSYRARARGRVFLDSA</sequence>
<evidence type="ECO:0000313" key="2">
    <source>
        <dbReference type="EMBL" id="ADN97219.1"/>
    </source>
</evidence>
<protein>
    <submittedName>
        <fullName evidence="2">Putative acetyltransferase</fullName>
    </submittedName>
</protein>
<accession>E2JKE7</accession>
<reference evidence="2" key="1">
    <citation type="journal article" date="2011" name="Mol. Microbiol.">
        <title>Identification of a biosynthesis gene cluster for flocculosin a cellobiose lipid produced by the biocontrol agent Pseudozyma flocculosa.</title>
        <authorList>
            <person name="Teichmann B."/>
            <person name="Labbe C."/>
            <person name="Lefebvre F."/>
            <person name="Bolker M."/>
            <person name="Linne U."/>
            <person name="Belanger R.R."/>
        </authorList>
    </citation>
    <scope>NUCLEOTIDE SEQUENCE</scope>
</reference>